<dbReference type="KEGG" id="cfk:CFRA_03780"/>
<dbReference type="Pfam" id="PF19124">
    <property type="entry name" value="DUF5808"/>
    <property type="match status" value="1"/>
</dbReference>
<evidence type="ECO:0000259" key="3">
    <source>
        <dbReference type="Pfam" id="PF07853"/>
    </source>
</evidence>
<feature type="transmembrane region" description="Helical" evidence="1">
    <location>
        <begin position="97"/>
        <end position="116"/>
    </location>
</feature>
<keyword evidence="6" id="KW-1185">Reference proteome</keyword>
<keyword evidence="2" id="KW-0732">Signal</keyword>
<evidence type="ECO:0000256" key="2">
    <source>
        <dbReference type="SAM" id="SignalP"/>
    </source>
</evidence>
<feature type="signal peptide" evidence="2">
    <location>
        <begin position="1"/>
        <end position="23"/>
    </location>
</feature>
<dbReference type="Proteomes" id="UP000185434">
    <property type="component" value="Chromosome"/>
</dbReference>
<reference evidence="5 6" key="1">
    <citation type="submission" date="2014-08" db="EMBL/GenBank/DDBJ databases">
        <title>Complete genome sequence of Corynebacterium frankenforstense ST18(T) (=DSM 45800(T)), isolated from raw cow milk.</title>
        <authorList>
            <person name="Ruckert C."/>
            <person name="Albersmeier A."/>
            <person name="Winkler A."/>
            <person name="Lipski A."/>
            <person name="Kalinowski J."/>
        </authorList>
    </citation>
    <scope>NUCLEOTIDE SEQUENCE [LARGE SCALE GENOMIC DNA]</scope>
    <source>
        <strain evidence="5 6">ST18</strain>
    </source>
</reference>
<gene>
    <name evidence="5" type="ORF">CFRA_03780</name>
</gene>
<dbReference type="Pfam" id="PF07853">
    <property type="entry name" value="DUF1648"/>
    <property type="match status" value="1"/>
</dbReference>
<dbReference type="STRING" id="1437875.CFRA_03780"/>
<feature type="transmembrane region" description="Helical" evidence="1">
    <location>
        <begin position="55"/>
        <end position="76"/>
    </location>
</feature>
<feature type="transmembrane region" description="Helical" evidence="1">
    <location>
        <begin position="136"/>
        <end position="160"/>
    </location>
</feature>
<accession>A0A1L7CRT0</accession>
<protein>
    <recommendedName>
        <fullName evidence="7">DUF1648 domain-containing protein</fullName>
    </recommendedName>
</protein>
<evidence type="ECO:0000256" key="1">
    <source>
        <dbReference type="SAM" id="Phobius"/>
    </source>
</evidence>
<dbReference type="EMBL" id="CP009247">
    <property type="protein sequence ID" value="APT88542.1"/>
    <property type="molecule type" value="Genomic_DNA"/>
</dbReference>
<feature type="domain" description="DUF5808" evidence="4">
    <location>
        <begin position="164"/>
        <end position="187"/>
    </location>
</feature>
<evidence type="ECO:0000313" key="6">
    <source>
        <dbReference type="Proteomes" id="UP000185434"/>
    </source>
</evidence>
<dbReference type="InterPro" id="IPR043831">
    <property type="entry name" value="DUF5808"/>
</dbReference>
<organism evidence="5 6">
    <name type="scientific">Corynebacterium frankenforstense DSM 45800</name>
    <dbReference type="NCBI Taxonomy" id="1437875"/>
    <lineage>
        <taxon>Bacteria</taxon>
        <taxon>Bacillati</taxon>
        <taxon>Actinomycetota</taxon>
        <taxon>Actinomycetes</taxon>
        <taxon>Mycobacteriales</taxon>
        <taxon>Corynebacteriaceae</taxon>
        <taxon>Corynebacterium</taxon>
    </lineage>
</organism>
<evidence type="ECO:0000259" key="4">
    <source>
        <dbReference type="Pfam" id="PF19124"/>
    </source>
</evidence>
<dbReference type="AlphaFoldDB" id="A0A1L7CRT0"/>
<dbReference type="RefSeq" id="WP_075663516.1">
    <property type="nucleotide sequence ID" value="NZ_CP009247.1"/>
</dbReference>
<evidence type="ECO:0008006" key="7">
    <source>
        <dbReference type="Google" id="ProtNLM"/>
    </source>
</evidence>
<sequence>MTRAAAGWLAATALVLVATVAFAASYYAAVPDPMPVHWGAGGPDGFQRKTPAGFLGLHALAPGILLVVQAGGAALIRVQARAAGSLDERAHRLYQRALGSFMTGVSLVCALFVHGLSRTAAGDDAALWRVLSSGWFFAAGLVVLLAWLALGFRGTGVVYFDRGDERVLVEHRGGTGVTLNFARPGAWGILAALLAPAALVTLLAVFAG</sequence>
<keyword evidence="1" id="KW-0812">Transmembrane</keyword>
<feature type="transmembrane region" description="Helical" evidence="1">
    <location>
        <begin position="181"/>
        <end position="207"/>
    </location>
</feature>
<evidence type="ECO:0000313" key="5">
    <source>
        <dbReference type="EMBL" id="APT88542.1"/>
    </source>
</evidence>
<keyword evidence="1" id="KW-1133">Transmembrane helix</keyword>
<keyword evidence="1" id="KW-0472">Membrane</keyword>
<name>A0A1L7CRT0_9CORY</name>
<dbReference type="InterPro" id="IPR012867">
    <property type="entry name" value="DUF1648"/>
</dbReference>
<dbReference type="OrthoDB" id="9808690at2"/>
<feature type="chain" id="PRO_5012476458" description="DUF1648 domain-containing protein" evidence="2">
    <location>
        <begin position="24"/>
        <end position="208"/>
    </location>
</feature>
<proteinExistence type="predicted"/>
<feature type="domain" description="DUF1648" evidence="3">
    <location>
        <begin position="14"/>
        <end position="55"/>
    </location>
</feature>